<sequence>MEAIVSEPTQGQDSKTATEAVAEVFPSSKFLQDVSLETSAPKKSAPSALCARVQELEEEVQAERQESAALRSQIEYQQNQLESLTSKIEKTKTTNQKQHQELDNLKQGEETNSLCHLLSVNKE</sequence>
<keyword evidence="3" id="KW-1185">Reference proteome</keyword>
<feature type="compositionally biased region" description="Basic and acidic residues" evidence="1">
    <location>
        <begin position="91"/>
        <end position="109"/>
    </location>
</feature>
<evidence type="ECO:0000256" key="1">
    <source>
        <dbReference type="SAM" id="MobiDB-lite"/>
    </source>
</evidence>
<accession>A0ABC9AQX8</accession>
<evidence type="ECO:0000313" key="3">
    <source>
        <dbReference type="Proteomes" id="UP001497457"/>
    </source>
</evidence>
<feature type="region of interest" description="Disordered" evidence="1">
    <location>
        <begin position="91"/>
        <end position="110"/>
    </location>
</feature>
<name>A0ABC9AQX8_9POAL</name>
<protein>
    <submittedName>
        <fullName evidence="2">Uncharacterized protein</fullName>
    </submittedName>
</protein>
<dbReference type="EMBL" id="OZ075132">
    <property type="protein sequence ID" value="CAL4985272.1"/>
    <property type="molecule type" value="Genomic_DNA"/>
</dbReference>
<evidence type="ECO:0000313" key="2">
    <source>
        <dbReference type="EMBL" id="CAL4985272.1"/>
    </source>
</evidence>
<organism evidence="2 3">
    <name type="scientific">Urochloa decumbens</name>
    <dbReference type="NCBI Taxonomy" id="240449"/>
    <lineage>
        <taxon>Eukaryota</taxon>
        <taxon>Viridiplantae</taxon>
        <taxon>Streptophyta</taxon>
        <taxon>Embryophyta</taxon>
        <taxon>Tracheophyta</taxon>
        <taxon>Spermatophyta</taxon>
        <taxon>Magnoliopsida</taxon>
        <taxon>Liliopsida</taxon>
        <taxon>Poales</taxon>
        <taxon>Poaceae</taxon>
        <taxon>PACMAD clade</taxon>
        <taxon>Panicoideae</taxon>
        <taxon>Panicodae</taxon>
        <taxon>Paniceae</taxon>
        <taxon>Melinidinae</taxon>
        <taxon>Urochloa</taxon>
    </lineage>
</organism>
<dbReference type="AlphaFoldDB" id="A0ABC9AQX8"/>
<gene>
    <name evidence="2" type="ORF">URODEC1_LOCUS57869</name>
</gene>
<reference evidence="2" key="1">
    <citation type="submission" date="2024-10" db="EMBL/GenBank/DDBJ databases">
        <authorList>
            <person name="Ryan C."/>
        </authorList>
    </citation>
    <scope>NUCLEOTIDE SEQUENCE [LARGE SCALE GENOMIC DNA]</scope>
</reference>
<proteinExistence type="predicted"/>
<dbReference type="Proteomes" id="UP001497457">
    <property type="component" value="Chromosome 22rd"/>
</dbReference>